<proteinExistence type="predicted"/>
<organism evidence="2 3">
    <name type="scientific">Schizophyllum amplum</name>
    <dbReference type="NCBI Taxonomy" id="97359"/>
    <lineage>
        <taxon>Eukaryota</taxon>
        <taxon>Fungi</taxon>
        <taxon>Dikarya</taxon>
        <taxon>Basidiomycota</taxon>
        <taxon>Agaricomycotina</taxon>
        <taxon>Agaricomycetes</taxon>
        <taxon>Agaricomycetidae</taxon>
        <taxon>Agaricales</taxon>
        <taxon>Schizophyllaceae</taxon>
        <taxon>Schizophyllum</taxon>
    </lineage>
</organism>
<keyword evidence="3" id="KW-1185">Reference proteome</keyword>
<evidence type="ECO:0000313" key="3">
    <source>
        <dbReference type="Proteomes" id="UP000320762"/>
    </source>
</evidence>
<reference evidence="2 3" key="1">
    <citation type="journal article" date="2019" name="New Phytol.">
        <title>Comparative genomics reveals unique wood-decay strategies and fruiting body development in the Schizophyllaceae.</title>
        <authorList>
            <person name="Almasi E."/>
            <person name="Sahu N."/>
            <person name="Krizsan K."/>
            <person name="Balint B."/>
            <person name="Kovacs G.M."/>
            <person name="Kiss B."/>
            <person name="Cseklye J."/>
            <person name="Drula E."/>
            <person name="Henrissat B."/>
            <person name="Nagy I."/>
            <person name="Chovatia M."/>
            <person name="Adam C."/>
            <person name="LaButti K."/>
            <person name="Lipzen A."/>
            <person name="Riley R."/>
            <person name="Grigoriev I.V."/>
            <person name="Nagy L.G."/>
        </authorList>
    </citation>
    <scope>NUCLEOTIDE SEQUENCE [LARGE SCALE GENOMIC DNA]</scope>
    <source>
        <strain evidence="2 3">NL-1724</strain>
    </source>
</reference>
<sequence length="283" mass="29295">MPGTMNQNGPIPTADANGKIMPSADDGKPMGKPAYARKQSDPHHAPQRPGDAYTAQHNEALRMALGSILSPKRPFTPSSGPASGTASPAFFHALPFTGPGSQTPAGHDAHHHHHPQQSHQPHHPPQAHQPHHGPHHHLHSHWYPHHQDAHHHYHPHPSHTPSRLGAGEEHTGSQTSRPVTQSTGSHPASPGEPSSQGTSPLPSPAHEVPPAVNGAHAGGMPAPAPLPADAKVPVPTAPAPASGGVPTSAGGTPSSGTGTPRAKFLDTLHGKSAWDALIHGSFS</sequence>
<dbReference type="EMBL" id="VDMD01000010">
    <property type="protein sequence ID" value="TRM63202.1"/>
    <property type="molecule type" value="Genomic_DNA"/>
</dbReference>
<dbReference type="AlphaFoldDB" id="A0A550CEH8"/>
<feature type="compositionally biased region" description="Low complexity" evidence="1">
    <location>
        <begin position="76"/>
        <end position="89"/>
    </location>
</feature>
<feature type="compositionally biased region" description="Polar residues" evidence="1">
    <location>
        <begin position="172"/>
        <end position="200"/>
    </location>
</feature>
<feature type="compositionally biased region" description="Basic residues" evidence="1">
    <location>
        <begin position="109"/>
        <end position="122"/>
    </location>
</feature>
<accession>A0A550CEH8</accession>
<name>A0A550CEH8_9AGAR</name>
<protein>
    <submittedName>
        <fullName evidence="2">Uncharacterized protein</fullName>
    </submittedName>
</protein>
<feature type="compositionally biased region" description="Polar residues" evidence="1">
    <location>
        <begin position="1"/>
        <end position="10"/>
    </location>
</feature>
<gene>
    <name evidence="2" type="ORF">BD626DRAFT_495859</name>
</gene>
<feature type="compositionally biased region" description="Low complexity" evidence="1">
    <location>
        <begin position="214"/>
        <end position="260"/>
    </location>
</feature>
<dbReference type="Proteomes" id="UP000320762">
    <property type="component" value="Unassembled WGS sequence"/>
</dbReference>
<feature type="compositionally biased region" description="Basic residues" evidence="1">
    <location>
        <begin position="129"/>
        <end position="157"/>
    </location>
</feature>
<evidence type="ECO:0000313" key="2">
    <source>
        <dbReference type="EMBL" id="TRM63202.1"/>
    </source>
</evidence>
<feature type="region of interest" description="Disordered" evidence="1">
    <location>
        <begin position="1"/>
        <end position="263"/>
    </location>
</feature>
<evidence type="ECO:0000256" key="1">
    <source>
        <dbReference type="SAM" id="MobiDB-lite"/>
    </source>
</evidence>
<dbReference type="OrthoDB" id="3268861at2759"/>
<comment type="caution">
    <text evidence="2">The sequence shown here is derived from an EMBL/GenBank/DDBJ whole genome shotgun (WGS) entry which is preliminary data.</text>
</comment>